<organism evidence="3 4">
    <name type="scientific">Citroniella saccharovorans</name>
    <dbReference type="NCBI Taxonomy" id="2053367"/>
    <lineage>
        <taxon>Bacteria</taxon>
        <taxon>Bacillati</taxon>
        <taxon>Bacillota</taxon>
        <taxon>Tissierellia</taxon>
        <taxon>Tissierellales</taxon>
        <taxon>Peptoniphilaceae</taxon>
        <taxon>Citroniella</taxon>
    </lineage>
</organism>
<evidence type="ECO:0000313" key="3">
    <source>
        <dbReference type="EMBL" id="MEB3429356.1"/>
    </source>
</evidence>
<comment type="cofactor">
    <cofactor evidence="1">
        <name>pyridoxal 5'-phosphate</name>
        <dbReference type="ChEBI" id="CHEBI:597326"/>
    </cofactor>
</comment>
<dbReference type="InterPro" id="IPR043132">
    <property type="entry name" value="BCAT-like_C"/>
</dbReference>
<dbReference type="PANTHER" id="PTHR42743">
    <property type="entry name" value="AMINO-ACID AMINOTRANSFERASE"/>
    <property type="match status" value="1"/>
</dbReference>
<dbReference type="InterPro" id="IPR001544">
    <property type="entry name" value="Aminotrans_IV"/>
</dbReference>
<keyword evidence="3" id="KW-0808">Transferase</keyword>
<name>A0AAW9MT50_9FIRM</name>
<dbReference type="RefSeq" id="WP_324620467.1">
    <property type="nucleotide sequence ID" value="NZ_JAYKOT010000003.1"/>
</dbReference>
<dbReference type="EMBL" id="JAYKOT010000003">
    <property type="protein sequence ID" value="MEB3429356.1"/>
    <property type="molecule type" value="Genomic_DNA"/>
</dbReference>
<reference evidence="3 4" key="1">
    <citation type="submission" date="2024-01" db="EMBL/GenBank/DDBJ databases">
        <title>Complete genome sequence of Citroniella saccharovorans strain M6.X9, isolated from human fecal sample.</title>
        <authorList>
            <person name="Cheng G."/>
            <person name="Westerholm M."/>
            <person name="Schnurer A."/>
        </authorList>
    </citation>
    <scope>NUCLEOTIDE SEQUENCE [LARGE SCALE GENOMIC DNA]</scope>
    <source>
        <strain evidence="3 4">DSM 29873</strain>
    </source>
</reference>
<evidence type="ECO:0000313" key="4">
    <source>
        <dbReference type="Proteomes" id="UP001357733"/>
    </source>
</evidence>
<dbReference type="AlphaFoldDB" id="A0AAW9MT50"/>
<accession>A0AAW9MT50</accession>
<dbReference type="GO" id="GO:0046394">
    <property type="term" value="P:carboxylic acid biosynthetic process"/>
    <property type="evidence" value="ECO:0007669"/>
    <property type="project" value="UniProtKB-ARBA"/>
</dbReference>
<dbReference type="InterPro" id="IPR036038">
    <property type="entry name" value="Aminotransferase-like"/>
</dbReference>
<evidence type="ECO:0000256" key="1">
    <source>
        <dbReference type="ARBA" id="ARBA00001933"/>
    </source>
</evidence>
<dbReference type="Proteomes" id="UP001357733">
    <property type="component" value="Unassembled WGS sequence"/>
</dbReference>
<dbReference type="Gene3D" id="3.20.10.10">
    <property type="entry name" value="D-amino Acid Aminotransferase, subunit A, domain 2"/>
    <property type="match status" value="1"/>
</dbReference>
<gene>
    <name evidence="3" type="ORF">VLK81_04890</name>
</gene>
<comment type="caution">
    <text evidence="3">The sequence shown here is derived from an EMBL/GenBank/DDBJ whole genome shotgun (WGS) entry which is preliminary data.</text>
</comment>
<keyword evidence="4" id="KW-1185">Reference proteome</keyword>
<comment type="similarity">
    <text evidence="2">Belongs to the class-IV pyridoxal-phosphate-dependent aminotransferase family.</text>
</comment>
<sequence>MLDHKVALDKGFDSALFLNERDEITETSFANIFFVRNEKIYTPKVSSGLLRGTMRDYLLENFSVVEDTIRVGDLKEFDEAFISNSIMGVRPVKSINSLVFSSFQVLEKILNKLKKYGF</sequence>
<proteinExistence type="inferred from homology"/>
<protein>
    <submittedName>
        <fullName evidence="3">Aminotransferase class IV</fullName>
    </submittedName>
</protein>
<dbReference type="Pfam" id="PF01063">
    <property type="entry name" value="Aminotran_4"/>
    <property type="match status" value="1"/>
</dbReference>
<evidence type="ECO:0000256" key="2">
    <source>
        <dbReference type="ARBA" id="ARBA00009320"/>
    </source>
</evidence>
<dbReference type="InterPro" id="IPR050571">
    <property type="entry name" value="Class-IV_PLP-Dep_Aminotrnsfr"/>
</dbReference>
<keyword evidence="3" id="KW-0032">Aminotransferase</keyword>
<dbReference type="PANTHER" id="PTHR42743:SF11">
    <property type="entry name" value="AMINODEOXYCHORISMATE LYASE"/>
    <property type="match status" value="1"/>
</dbReference>
<dbReference type="GO" id="GO:0008483">
    <property type="term" value="F:transaminase activity"/>
    <property type="evidence" value="ECO:0007669"/>
    <property type="project" value="UniProtKB-KW"/>
</dbReference>
<dbReference type="SUPFAM" id="SSF56752">
    <property type="entry name" value="D-aminoacid aminotransferase-like PLP-dependent enzymes"/>
    <property type="match status" value="1"/>
</dbReference>